<feature type="region of interest" description="Disordered" evidence="1">
    <location>
        <begin position="1187"/>
        <end position="1213"/>
    </location>
</feature>
<accession>A0A078AXH3</accession>
<dbReference type="Gene3D" id="3.30.1490.20">
    <property type="entry name" value="ATP-grasp fold, A domain"/>
    <property type="match status" value="1"/>
</dbReference>
<sequence>MQEIQLQNQQTFQQFPINTASPNNAQYLNKTYNNGFQNGTSQATSQNSMQFNKLPSIENKAENVGNQGQMYNGNNGQGIVYSQTISMNQPLQRLHEHHPILSSNGLLALSSKLETMNLNNNKREQGNHSTNDKKNNAPGLITTYQLKMNLQQQQQQHMMMMAQFQQELSQDKTITLNQDNPYFRVPKLDESVLKNNLFLNNNMRKARGTNGSKLKKSDMTAHHQNIVFSTQPNHRQKQNVFKNQLLQIESPGNPGKGIQHNKGGHLFSYNEIRDHKITLNSIRRHIQKAQVYENQFQPLHEQQQDIMSGLVIQNLIAASPSEKRLKNAQKQQEVEYKQIQLYLTNQDYQNAVIRGHHHAWVKHDTAGGVLLNGMISNIQAQQIQQQNSDEKKKPISRGDAALNSFVGTQHREKIKKLYAQTDQILQDTLNQGSLYVHSYPDEYSDEKLKVEDQSSGFHRTQEEQRTTNDSIFDPLRDQLDQPYSQQDMINQYKIQEQQLPQINPRKQYCNTQSQLERSFKRGGSIESKSNRSRVKGDQLNPGNSEDKTSTVVSGQTVSCSINSQANNGGSIKIQKDGFKRIQTIKTNNIILSNSNDSKLGGNSKLQKQMTQKAKDINQNKVNLKGEPNHTIKESFSEENLETKGMTESKDNLPLVSPIQQLPQNNPKPVRRMPNPYEEYMREQEKILQQRKDAKEKYSKISSNILMKGSQPFKDNTIWEETPQYDSLFNFKWQPISYGIKYDQLSKYGQKQLVNHIEGHENITTKDQLFLNLKYYCEKTNLNVFDSVPLTFILDFKSETIFDQIDTLRNVHKIIESNLAISTNELNKKLSHYQNVVERRGHQSKNSYKLMESANGGMNMWLLKPTGLNRGRGIHIFRSFDELKDILYEHYDINWFNQTYTKPQQIQQPKTSVLDVNNTTNPLFLQKEESQDSNAQPVNGEEKVQNAAVQSQQQQQQQQQQQTKFRSFAFVVQKYLEKPLLFKQRKFDLRVWMFISFDFKCYLFRECYVRTSCEDYDLEQENMDKIYIHLTNNAIQKNSDNYGKFEDGNQISLGELSDHLAETNRSDGMSGAELKQYLESQYRQLILQSLKAVKGKLKIRKYTYELMGYDFIIDENLKTYLIEVNTNPCIEESSQLLKMLLPRMLDDLFKLTLDVLFLPQTQQNINNTQSVIQNQSIIQTTQQQIIPPTTAQQQSSQSQNLNQQPQKSQFPVTGYDDNINMWEQIYTLN</sequence>
<feature type="region of interest" description="Disordered" evidence="1">
    <location>
        <begin position="513"/>
        <end position="550"/>
    </location>
</feature>
<dbReference type="InterPro" id="IPR013815">
    <property type="entry name" value="ATP_grasp_subdomain_1"/>
</dbReference>
<protein>
    <submittedName>
        <fullName evidence="2">Tubulin-tyrosine ligase family protein</fullName>
    </submittedName>
</protein>
<dbReference type="PANTHER" id="PTHR46069">
    <property type="entry name" value="TUBULIN TYROSINE LIGASE"/>
    <property type="match status" value="1"/>
</dbReference>
<dbReference type="Proteomes" id="UP000039865">
    <property type="component" value="Unassembled WGS sequence"/>
</dbReference>
<dbReference type="Gene3D" id="3.30.470.20">
    <property type="entry name" value="ATP-grasp fold, B domain"/>
    <property type="match status" value="1"/>
</dbReference>
<dbReference type="InParanoid" id="A0A078AXH3"/>
<reference evidence="2 3" key="1">
    <citation type="submission" date="2014-06" db="EMBL/GenBank/DDBJ databases">
        <authorList>
            <person name="Swart Estienne"/>
        </authorList>
    </citation>
    <scope>NUCLEOTIDE SEQUENCE [LARGE SCALE GENOMIC DNA]</scope>
    <source>
        <strain evidence="2 3">130c</strain>
    </source>
</reference>
<dbReference type="SUPFAM" id="SSF56059">
    <property type="entry name" value="Glutathione synthetase ATP-binding domain-like"/>
    <property type="match status" value="1"/>
</dbReference>
<dbReference type="AlphaFoldDB" id="A0A078AXH3"/>
<dbReference type="EMBL" id="CCKQ01014175">
    <property type="protein sequence ID" value="CDW85927.1"/>
    <property type="molecule type" value="Genomic_DNA"/>
</dbReference>
<name>A0A078AXH3_STYLE</name>
<organism evidence="2 3">
    <name type="scientific">Stylonychia lemnae</name>
    <name type="common">Ciliate</name>
    <dbReference type="NCBI Taxonomy" id="5949"/>
    <lineage>
        <taxon>Eukaryota</taxon>
        <taxon>Sar</taxon>
        <taxon>Alveolata</taxon>
        <taxon>Ciliophora</taxon>
        <taxon>Intramacronucleata</taxon>
        <taxon>Spirotrichea</taxon>
        <taxon>Stichotrichia</taxon>
        <taxon>Sporadotrichida</taxon>
        <taxon>Oxytrichidae</taxon>
        <taxon>Stylonychinae</taxon>
        <taxon>Stylonychia</taxon>
    </lineage>
</organism>
<keyword evidence="2" id="KW-0436">Ligase</keyword>
<dbReference type="Pfam" id="PF03133">
    <property type="entry name" value="TTL"/>
    <property type="match status" value="1"/>
</dbReference>
<dbReference type="PROSITE" id="PS51221">
    <property type="entry name" value="TTL"/>
    <property type="match status" value="1"/>
</dbReference>
<gene>
    <name evidence="2" type="primary">Contig11064.g11832</name>
    <name evidence="2" type="ORF">STYLEM_15017</name>
</gene>
<feature type="region of interest" description="Disordered" evidence="1">
    <location>
        <begin position="451"/>
        <end position="476"/>
    </location>
</feature>
<evidence type="ECO:0000256" key="1">
    <source>
        <dbReference type="SAM" id="MobiDB-lite"/>
    </source>
</evidence>
<keyword evidence="3" id="KW-1185">Reference proteome</keyword>
<dbReference type="GO" id="GO:0016874">
    <property type="term" value="F:ligase activity"/>
    <property type="evidence" value="ECO:0007669"/>
    <property type="project" value="UniProtKB-KW"/>
</dbReference>
<feature type="compositionally biased region" description="Low complexity" evidence="1">
    <location>
        <begin position="1187"/>
        <end position="1208"/>
    </location>
</feature>
<evidence type="ECO:0000313" key="2">
    <source>
        <dbReference type="EMBL" id="CDW85927.1"/>
    </source>
</evidence>
<dbReference type="GO" id="GO:0005524">
    <property type="term" value="F:ATP binding"/>
    <property type="evidence" value="ECO:0007669"/>
    <property type="project" value="InterPro"/>
</dbReference>
<dbReference type="OrthoDB" id="202825at2759"/>
<evidence type="ECO:0000313" key="3">
    <source>
        <dbReference type="Proteomes" id="UP000039865"/>
    </source>
</evidence>
<proteinExistence type="predicted"/>
<dbReference type="InterPro" id="IPR004344">
    <property type="entry name" value="TTL/TTLL_fam"/>
</dbReference>
<dbReference type="PANTHER" id="PTHR46069:SF1">
    <property type="entry name" value="CHROMOSOME UNDETERMINED SCAFFOLD_125, WHOLE GENOME SHOTGUN SEQUENCE"/>
    <property type="match status" value="1"/>
</dbReference>